<protein>
    <submittedName>
        <fullName evidence="2">Uncharacterized protein</fullName>
    </submittedName>
</protein>
<sequence length="120" mass="13710">MRGCGSGHVRFCEGEVKRARGGALRKGKPWEVDEKKEVAEDEDDERCSSRFIYGMGGRQKRKGLRGEENKGSKSDTAKKTTEKRSFELVSVLRVNTIEESLHYFRPWNRYSAAGHRSTEL</sequence>
<evidence type="ECO:0000256" key="1">
    <source>
        <dbReference type="SAM" id="MobiDB-lite"/>
    </source>
</evidence>
<dbReference type="AlphaFoldDB" id="A0A835UQC7"/>
<accession>A0A835UQC7</accession>
<name>A0A835UQC7_VANPL</name>
<organism evidence="2 3">
    <name type="scientific">Vanilla planifolia</name>
    <name type="common">Vanilla</name>
    <dbReference type="NCBI Taxonomy" id="51239"/>
    <lineage>
        <taxon>Eukaryota</taxon>
        <taxon>Viridiplantae</taxon>
        <taxon>Streptophyta</taxon>
        <taxon>Embryophyta</taxon>
        <taxon>Tracheophyta</taxon>
        <taxon>Spermatophyta</taxon>
        <taxon>Magnoliopsida</taxon>
        <taxon>Liliopsida</taxon>
        <taxon>Asparagales</taxon>
        <taxon>Orchidaceae</taxon>
        <taxon>Vanilloideae</taxon>
        <taxon>Vanilleae</taxon>
        <taxon>Vanilla</taxon>
    </lineage>
</organism>
<proteinExistence type="predicted"/>
<evidence type="ECO:0000313" key="2">
    <source>
        <dbReference type="EMBL" id="KAG0471759.1"/>
    </source>
</evidence>
<gene>
    <name evidence="2" type="ORF">HPP92_016305</name>
</gene>
<evidence type="ECO:0000313" key="3">
    <source>
        <dbReference type="Proteomes" id="UP000639772"/>
    </source>
</evidence>
<dbReference type="EMBL" id="JADCNM010000008">
    <property type="protein sequence ID" value="KAG0471759.1"/>
    <property type="molecule type" value="Genomic_DNA"/>
</dbReference>
<feature type="region of interest" description="Disordered" evidence="1">
    <location>
        <begin position="55"/>
        <end position="81"/>
    </location>
</feature>
<dbReference type="Proteomes" id="UP000639772">
    <property type="component" value="Unassembled WGS sequence"/>
</dbReference>
<feature type="compositionally biased region" description="Basic and acidic residues" evidence="1">
    <location>
        <begin position="64"/>
        <end position="81"/>
    </location>
</feature>
<reference evidence="2 3" key="1">
    <citation type="journal article" date="2020" name="Nat. Food">
        <title>A phased Vanilla planifolia genome enables genetic improvement of flavour and production.</title>
        <authorList>
            <person name="Hasing T."/>
            <person name="Tang H."/>
            <person name="Brym M."/>
            <person name="Khazi F."/>
            <person name="Huang T."/>
            <person name="Chambers A.H."/>
        </authorList>
    </citation>
    <scope>NUCLEOTIDE SEQUENCE [LARGE SCALE GENOMIC DNA]</scope>
    <source>
        <tissue evidence="2">Leaf</tissue>
    </source>
</reference>
<comment type="caution">
    <text evidence="2">The sequence shown here is derived from an EMBL/GenBank/DDBJ whole genome shotgun (WGS) entry which is preliminary data.</text>
</comment>